<dbReference type="InterPro" id="IPR004401">
    <property type="entry name" value="YbaB/EbfC"/>
</dbReference>
<name>A0A6G9CTS3_RHOER</name>
<protein>
    <recommendedName>
        <fullName evidence="3">Nucleoid-associated protein YbaB</fullName>
    </recommendedName>
</protein>
<reference evidence="1 2" key="1">
    <citation type="submission" date="2020-03" db="EMBL/GenBank/DDBJ databases">
        <title>Screen low temperature-resistant strains for efficient degradation of petroleum hydrocarbons under the low temperature.</title>
        <authorList>
            <person name="Wang Y."/>
            <person name="Chen J."/>
        </authorList>
    </citation>
    <scope>NUCLEOTIDE SEQUENCE [LARGE SCALE GENOMIC DNA]</scope>
    <source>
        <strain evidence="1 2">KB1</strain>
    </source>
</reference>
<evidence type="ECO:0008006" key="3">
    <source>
        <dbReference type="Google" id="ProtNLM"/>
    </source>
</evidence>
<gene>
    <name evidence="1" type="ORF">G9444_3008</name>
</gene>
<dbReference type="Gene3D" id="3.30.1310.10">
    <property type="entry name" value="Nucleoid-associated protein YbaB-like domain"/>
    <property type="match status" value="1"/>
</dbReference>
<proteinExistence type="predicted"/>
<evidence type="ECO:0000313" key="2">
    <source>
        <dbReference type="Proteomes" id="UP000502345"/>
    </source>
</evidence>
<dbReference type="AlphaFoldDB" id="A0A6G9CTS3"/>
<dbReference type="Proteomes" id="UP000502345">
    <property type="component" value="Chromosome"/>
</dbReference>
<dbReference type="Pfam" id="PF02575">
    <property type="entry name" value="YbaB_DNA_bd"/>
    <property type="match status" value="1"/>
</dbReference>
<dbReference type="EMBL" id="CP050124">
    <property type="protein sequence ID" value="QIP40252.1"/>
    <property type="molecule type" value="Genomic_DNA"/>
</dbReference>
<accession>A0A6G9CTS3</accession>
<organism evidence="1 2">
    <name type="scientific">Rhodococcus erythropolis</name>
    <name type="common">Arthrobacter picolinophilus</name>
    <dbReference type="NCBI Taxonomy" id="1833"/>
    <lineage>
        <taxon>Bacteria</taxon>
        <taxon>Bacillati</taxon>
        <taxon>Actinomycetota</taxon>
        <taxon>Actinomycetes</taxon>
        <taxon>Mycobacteriales</taxon>
        <taxon>Nocardiaceae</taxon>
        <taxon>Rhodococcus</taxon>
        <taxon>Rhodococcus erythropolis group</taxon>
    </lineage>
</organism>
<dbReference type="InterPro" id="IPR036894">
    <property type="entry name" value="YbaB-like_sf"/>
</dbReference>
<dbReference type="SUPFAM" id="SSF82607">
    <property type="entry name" value="YbaB-like"/>
    <property type="match status" value="1"/>
</dbReference>
<dbReference type="GO" id="GO:0003677">
    <property type="term" value="F:DNA binding"/>
    <property type="evidence" value="ECO:0007669"/>
    <property type="project" value="InterPro"/>
</dbReference>
<sequence length="171" mass="18154">MGAIVSAADVGSMRGQVEVLRAQIDSMQHVLLERTRSLVDLQERIARATASARSSDGSVEIVVDASGAVVGVDLSGSSYAKHSPAALGNLILATAASAAEDIRRQVAEMTKPLTEAAGIDLPDLVPGVLGLREILEPRVDGHRKLPAGGHLWRILWPWFLPAYGQIVPHLL</sequence>
<evidence type="ECO:0000313" key="1">
    <source>
        <dbReference type="EMBL" id="QIP40252.1"/>
    </source>
</evidence>